<sequence>MANDNYEVTRENLLNLQVCSNVPPGRKAELDALVNALEICGTSAGWRLDYNIEPVECAANIGHWHYIFSC</sequence>
<evidence type="ECO:0000313" key="1">
    <source>
        <dbReference type="EMBL" id="EIW19956.1"/>
    </source>
</evidence>
<comment type="caution">
    <text evidence="1">The sequence shown here is derived from an EMBL/GenBank/DDBJ whole genome shotgun (WGS) entry which is preliminary data.</text>
</comment>
<dbReference type="PATRIC" id="fig|1149862.3.peg.1098"/>
<dbReference type="EMBL" id="AKVJ01000011">
    <property type="protein sequence ID" value="EIW19956.1"/>
    <property type="molecule type" value="Genomic_DNA"/>
</dbReference>
<reference evidence="1 2" key="1">
    <citation type="journal article" date="2012" name="J. Bacteriol.">
        <title>Draft Genome Sequences for Two Metal-Reducing Pelosinus fermentans Strains Isolated from a Cr(VI)-Contaminated Site and for Type Strain R7.</title>
        <authorList>
            <person name="Brown S.D."/>
            <person name="Podar M."/>
            <person name="Klingeman D.M."/>
            <person name="Johnson C.M."/>
            <person name="Yang Z.K."/>
            <person name="Utturkar S.M."/>
            <person name="Land M.L."/>
            <person name="Mosher J.J."/>
            <person name="Hurt R.A.Jr."/>
            <person name="Phelps T.J."/>
            <person name="Palumbo A.V."/>
            <person name="Arkin A.P."/>
            <person name="Hazen T.C."/>
            <person name="Elias D.A."/>
        </authorList>
    </citation>
    <scope>NUCLEOTIDE SEQUENCE [LARGE SCALE GENOMIC DNA]</scope>
    <source>
        <strain evidence="1 2">B4</strain>
    </source>
</reference>
<keyword evidence="2" id="KW-1185">Reference proteome</keyword>
<name>I9LHU2_9FIRM</name>
<proteinExistence type="predicted"/>
<dbReference type="AlphaFoldDB" id="I9LHU2"/>
<accession>I9LHU2</accession>
<dbReference type="RefSeq" id="WP_007932087.1">
    <property type="nucleotide sequence ID" value="NZ_AKVJ01000011.1"/>
</dbReference>
<evidence type="ECO:0000313" key="2">
    <source>
        <dbReference type="Proteomes" id="UP000004324"/>
    </source>
</evidence>
<organism evidence="1 2">
    <name type="scientific">Pelosinus fermentans B4</name>
    <dbReference type="NCBI Taxonomy" id="1149862"/>
    <lineage>
        <taxon>Bacteria</taxon>
        <taxon>Bacillati</taxon>
        <taxon>Bacillota</taxon>
        <taxon>Negativicutes</taxon>
        <taxon>Selenomonadales</taxon>
        <taxon>Sporomusaceae</taxon>
        <taxon>Pelosinus</taxon>
    </lineage>
</organism>
<protein>
    <submittedName>
        <fullName evidence="1">Uncharacterized protein</fullName>
    </submittedName>
</protein>
<dbReference type="Proteomes" id="UP000004324">
    <property type="component" value="Unassembled WGS sequence"/>
</dbReference>
<gene>
    <name evidence="1" type="ORF">FB4_0207</name>
</gene>